<dbReference type="InterPro" id="IPR025948">
    <property type="entry name" value="HTH-like_dom"/>
</dbReference>
<evidence type="ECO:0000313" key="3">
    <source>
        <dbReference type="Proteomes" id="UP000235116"/>
    </source>
</evidence>
<evidence type="ECO:0000259" key="1">
    <source>
        <dbReference type="PROSITE" id="PS50994"/>
    </source>
</evidence>
<dbReference type="InterPro" id="IPR012337">
    <property type="entry name" value="RNaseH-like_sf"/>
</dbReference>
<evidence type="ECO:0000313" key="2">
    <source>
        <dbReference type="EMBL" id="AUM14727.1"/>
    </source>
</evidence>
<dbReference type="Proteomes" id="UP000235116">
    <property type="component" value="Chromosome"/>
</dbReference>
<organism evidence="2 3">
    <name type="scientific">Ketobacter alkanivorans</name>
    <dbReference type="NCBI Taxonomy" id="1917421"/>
    <lineage>
        <taxon>Bacteria</taxon>
        <taxon>Pseudomonadati</taxon>
        <taxon>Pseudomonadota</taxon>
        <taxon>Gammaproteobacteria</taxon>
        <taxon>Pseudomonadales</taxon>
        <taxon>Ketobacteraceae</taxon>
        <taxon>Ketobacter</taxon>
    </lineage>
</organism>
<dbReference type="Pfam" id="PF13276">
    <property type="entry name" value="HTH_21"/>
    <property type="match status" value="1"/>
</dbReference>
<protein>
    <recommendedName>
        <fullName evidence="1">Integrase catalytic domain-containing protein</fullName>
    </recommendedName>
</protein>
<gene>
    <name evidence="2" type="ORF">Kalk_20850</name>
</gene>
<proteinExistence type="predicted"/>
<keyword evidence="3" id="KW-1185">Reference proteome</keyword>
<reference evidence="3" key="1">
    <citation type="submission" date="2017-08" db="EMBL/GenBank/DDBJ databases">
        <title>Direct submision.</title>
        <authorList>
            <person name="Kim S.-J."/>
            <person name="Rhee S.-K."/>
        </authorList>
    </citation>
    <scope>NUCLEOTIDE SEQUENCE [LARGE SCALE GENOMIC DNA]</scope>
    <source>
        <strain evidence="3">GI5</strain>
    </source>
</reference>
<feature type="domain" description="Integrase catalytic" evidence="1">
    <location>
        <begin position="103"/>
        <end position="266"/>
    </location>
</feature>
<accession>A0A2K9LR34</accession>
<dbReference type="GO" id="GO:0015074">
    <property type="term" value="P:DNA integration"/>
    <property type="evidence" value="ECO:0007669"/>
    <property type="project" value="InterPro"/>
</dbReference>
<dbReference type="Pfam" id="PF13333">
    <property type="entry name" value="rve_2"/>
    <property type="match status" value="1"/>
</dbReference>
<dbReference type="Gene3D" id="3.30.420.10">
    <property type="entry name" value="Ribonuclease H-like superfamily/Ribonuclease H"/>
    <property type="match status" value="1"/>
</dbReference>
<dbReference type="PANTHER" id="PTHR46889:SF4">
    <property type="entry name" value="TRANSPOSASE INSO FOR INSERTION SEQUENCE ELEMENT IS911B-RELATED"/>
    <property type="match status" value="1"/>
</dbReference>
<dbReference type="InterPro" id="IPR048020">
    <property type="entry name" value="Transpos_IS3"/>
</dbReference>
<dbReference type="AlphaFoldDB" id="A0A2K9LR34"/>
<sequence>MCELYNVSRSGFYAWRDRPQSERALRDADLLVEIRRVFRESGETYGSPRIYQQLKREGFYVGEARIARIMRENCIQAVSKTLYKPTPWMTKFFGSTKNKIKDIKLTSVNQVWLTDITYLRVNGEYKYMATVLDKFSRHLLAWSIGEHKSSKLTKRVLKRALMERQPDTMPIVHSDRGAEFLGSEFSSYLTRVGIEQSVNRRKTMNDNAHMESWYKTMKSDMYHRKTFVAKNTLYKAMQNYVDFYNRERIHSSLGYLSPIEFEQARYN</sequence>
<name>A0A2K9LR34_9GAMM</name>
<dbReference type="PANTHER" id="PTHR46889">
    <property type="entry name" value="TRANSPOSASE INSF FOR INSERTION SEQUENCE IS3B-RELATED"/>
    <property type="match status" value="1"/>
</dbReference>
<dbReference type="KEGG" id="kak:Kalk_20850"/>
<dbReference type="InterPro" id="IPR050900">
    <property type="entry name" value="Transposase_IS3/IS150/IS904"/>
</dbReference>
<dbReference type="NCBIfam" id="NF033516">
    <property type="entry name" value="transpos_IS3"/>
    <property type="match status" value="1"/>
</dbReference>
<dbReference type="InterPro" id="IPR001584">
    <property type="entry name" value="Integrase_cat-core"/>
</dbReference>
<dbReference type="Pfam" id="PF00665">
    <property type="entry name" value="rve"/>
    <property type="match status" value="1"/>
</dbReference>
<dbReference type="SUPFAM" id="SSF53098">
    <property type="entry name" value="Ribonuclease H-like"/>
    <property type="match status" value="1"/>
</dbReference>
<dbReference type="InterPro" id="IPR036397">
    <property type="entry name" value="RNaseH_sf"/>
</dbReference>
<dbReference type="EMBL" id="CP022684">
    <property type="protein sequence ID" value="AUM14727.1"/>
    <property type="molecule type" value="Genomic_DNA"/>
</dbReference>
<dbReference type="GO" id="GO:0003676">
    <property type="term" value="F:nucleic acid binding"/>
    <property type="evidence" value="ECO:0007669"/>
    <property type="project" value="InterPro"/>
</dbReference>
<dbReference type="PROSITE" id="PS50994">
    <property type="entry name" value="INTEGRASE"/>
    <property type="match status" value="1"/>
</dbReference>